<name>A0A5B8V8U3_9BACT</name>
<evidence type="ECO:0000256" key="1">
    <source>
        <dbReference type="ARBA" id="ARBA00022603"/>
    </source>
</evidence>
<evidence type="ECO:0000313" key="4">
    <source>
        <dbReference type="EMBL" id="QEC67762.1"/>
    </source>
</evidence>
<protein>
    <submittedName>
        <fullName evidence="4">O-methyltransferase</fullName>
    </submittedName>
</protein>
<dbReference type="AlphaFoldDB" id="A0A5B8V8U3"/>
<dbReference type="Gene3D" id="3.40.50.150">
    <property type="entry name" value="Vaccinia Virus protein VP39"/>
    <property type="match status" value="1"/>
</dbReference>
<dbReference type="RefSeq" id="WP_147189569.1">
    <property type="nucleotide sequence ID" value="NZ_CP042435.1"/>
</dbReference>
<accession>A0A5B8V8U3</accession>
<dbReference type="CDD" id="cd02440">
    <property type="entry name" value="AdoMet_MTases"/>
    <property type="match status" value="1"/>
</dbReference>
<dbReference type="InterPro" id="IPR002935">
    <property type="entry name" value="SAM_O-MeTrfase"/>
</dbReference>
<dbReference type="GO" id="GO:0008171">
    <property type="term" value="F:O-methyltransferase activity"/>
    <property type="evidence" value="ECO:0007669"/>
    <property type="project" value="InterPro"/>
</dbReference>
<dbReference type="PROSITE" id="PS51682">
    <property type="entry name" value="SAM_OMT_I"/>
    <property type="match status" value="1"/>
</dbReference>
<dbReference type="PANTHER" id="PTHR10509:SF14">
    <property type="entry name" value="CAFFEOYL-COA O-METHYLTRANSFERASE 3-RELATED"/>
    <property type="match status" value="1"/>
</dbReference>
<dbReference type="KEGG" id="pgin:FRZ67_10810"/>
<organism evidence="4 5">
    <name type="scientific">Panacibacter ginsenosidivorans</name>
    <dbReference type="NCBI Taxonomy" id="1813871"/>
    <lineage>
        <taxon>Bacteria</taxon>
        <taxon>Pseudomonadati</taxon>
        <taxon>Bacteroidota</taxon>
        <taxon>Chitinophagia</taxon>
        <taxon>Chitinophagales</taxon>
        <taxon>Chitinophagaceae</taxon>
        <taxon>Panacibacter</taxon>
    </lineage>
</organism>
<evidence type="ECO:0000256" key="3">
    <source>
        <dbReference type="ARBA" id="ARBA00022691"/>
    </source>
</evidence>
<dbReference type="Pfam" id="PF01596">
    <property type="entry name" value="Methyltransf_3"/>
    <property type="match status" value="1"/>
</dbReference>
<gene>
    <name evidence="4" type="ORF">FRZ67_10810</name>
</gene>
<keyword evidence="1 4" id="KW-0489">Methyltransferase</keyword>
<dbReference type="OrthoDB" id="9799672at2"/>
<keyword evidence="2 4" id="KW-0808">Transferase</keyword>
<keyword evidence="3" id="KW-0949">S-adenosyl-L-methionine</keyword>
<proteinExistence type="predicted"/>
<evidence type="ECO:0000313" key="5">
    <source>
        <dbReference type="Proteomes" id="UP000321533"/>
    </source>
</evidence>
<dbReference type="Proteomes" id="UP000321533">
    <property type="component" value="Chromosome"/>
</dbReference>
<dbReference type="InterPro" id="IPR029063">
    <property type="entry name" value="SAM-dependent_MTases_sf"/>
</dbReference>
<keyword evidence="5" id="KW-1185">Reference proteome</keyword>
<dbReference type="SUPFAM" id="SSF53335">
    <property type="entry name" value="S-adenosyl-L-methionine-dependent methyltransferases"/>
    <property type="match status" value="1"/>
</dbReference>
<dbReference type="PANTHER" id="PTHR10509">
    <property type="entry name" value="O-METHYLTRANSFERASE-RELATED"/>
    <property type="match status" value="1"/>
</dbReference>
<dbReference type="GO" id="GO:0032259">
    <property type="term" value="P:methylation"/>
    <property type="evidence" value="ECO:0007669"/>
    <property type="project" value="UniProtKB-KW"/>
</dbReference>
<evidence type="ECO:0000256" key="2">
    <source>
        <dbReference type="ARBA" id="ARBA00022679"/>
    </source>
</evidence>
<sequence length="213" mass="24018">MELVNILAEAYAEKYTSPEDAVLKQINEDTYANHTQPHMLSGHVQGKVLEFISCIMQPKYILEIGTFTGYSALCLAKGLQNDGELHAIELREEDAQLCAKNFSQSALHKKIHLHVGNALDIIPNLPYKWDLVFIDADKTGYIAYYEMLLSRLNDNGLIIADNVLFHGKVLEDNISGKSARAVDAFNRHVAEDERTEQVMLTVRDGLLFIKKKK</sequence>
<dbReference type="GO" id="GO:0008757">
    <property type="term" value="F:S-adenosylmethionine-dependent methyltransferase activity"/>
    <property type="evidence" value="ECO:0007669"/>
    <property type="project" value="TreeGrafter"/>
</dbReference>
<reference evidence="4 5" key="1">
    <citation type="journal article" date="2016" name="Int. J. Syst. Evol. Microbiol.">
        <title>Panacibacter ginsenosidivorans gen. nov., sp. nov., with ginsenoside converting activity isolated from soil of a ginseng field.</title>
        <authorList>
            <person name="Siddiqi M.Z."/>
            <person name="Muhammad Shafi S."/>
            <person name="Choi K.D."/>
            <person name="Im W.T."/>
        </authorList>
    </citation>
    <scope>NUCLEOTIDE SEQUENCE [LARGE SCALE GENOMIC DNA]</scope>
    <source>
        <strain evidence="4 5">Gsoil1550</strain>
    </source>
</reference>
<dbReference type="InterPro" id="IPR050362">
    <property type="entry name" value="Cation-dep_OMT"/>
</dbReference>
<dbReference type="EMBL" id="CP042435">
    <property type="protein sequence ID" value="QEC67762.1"/>
    <property type="molecule type" value="Genomic_DNA"/>
</dbReference>